<proteinExistence type="predicted"/>
<dbReference type="InterPro" id="IPR018540">
    <property type="entry name" value="Spo0E-like"/>
</dbReference>
<dbReference type="RefSeq" id="WP_204708545.1">
    <property type="nucleotide sequence ID" value="NZ_JBHSZV010000047.1"/>
</dbReference>
<keyword evidence="2" id="KW-1185">Reference proteome</keyword>
<accession>A0ABW2ER83</accession>
<dbReference type="Proteomes" id="UP001596410">
    <property type="component" value="Unassembled WGS sequence"/>
</dbReference>
<evidence type="ECO:0000313" key="2">
    <source>
        <dbReference type="Proteomes" id="UP001596410"/>
    </source>
</evidence>
<dbReference type="InterPro" id="IPR037208">
    <property type="entry name" value="Spo0E-like_sf"/>
</dbReference>
<sequence length="55" mass="6611">MVLIYEGEEKYLSKLIDLKREEMLKIAKKFGMNNQKTLECSQELDKLIIKYQKML</sequence>
<reference evidence="2" key="1">
    <citation type="journal article" date="2019" name="Int. J. Syst. Evol. Microbiol.">
        <title>The Global Catalogue of Microorganisms (GCM) 10K type strain sequencing project: providing services to taxonomists for standard genome sequencing and annotation.</title>
        <authorList>
            <consortium name="The Broad Institute Genomics Platform"/>
            <consortium name="The Broad Institute Genome Sequencing Center for Infectious Disease"/>
            <person name="Wu L."/>
            <person name="Ma J."/>
        </authorList>
    </citation>
    <scope>NUCLEOTIDE SEQUENCE [LARGE SCALE GENOMIC DNA]</scope>
    <source>
        <strain evidence="2">CGMCC 4.1621</strain>
    </source>
</reference>
<dbReference type="Gene3D" id="4.10.280.10">
    <property type="entry name" value="Helix-loop-helix DNA-binding domain"/>
    <property type="match status" value="1"/>
</dbReference>
<name>A0ABW2ER83_9BACI</name>
<gene>
    <name evidence="1" type="ORF">ACFQIC_16585</name>
</gene>
<organism evidence="1 2">
    <name type="scientific">Halobacillus seohaensis</name>
    <dbReference type="NCBI Taxonomy" id="447421"/>
    <lineage>
        <taxon>Bacteria</taxon>
        <taxon>Bacillati</taxon>
        <taxon>Bacillota</taxon>
        <taxon>Bacilli</taxon>
        <taxon>Bacillales</taxon>
        <taxon>Bacillaceae</taxon>
        <taxon>Halobacillus</taxon>
    </lineage>
</organism>
<dbReference type="InterPro" id="IPR053028">
    <property type="entry name" value="Spo0E-like_phosphatase"/>
</dbReference>
<dbReference type="Pfam" id="PF09388">
    <property type="entry name" value="SpoOE-like"/>
    <property type="match status" value="1"/>
</dbReference>
<dbReference type="PANTHER" id="PTHR41263:SF1">
    <property type="entry name" value="ASPARTYL-PHOSPHATE PHOSPHATASE YISI"/>
    <property type="match status" value="1"/>
</dbReference>
<dbReference type="SUPFAM" id="SSF140500">
    <property type="entry name" value="BAS1536-like"/>
    <property type="match status" value="1"/>
</dbReference>
<dbReference type="PANTHER" id="PTHR41263">
    <property type="entry name" value="ASPARTYL-PHOSPHATE PHOSPHATASE YISI"/>
    <property type="match status" value="1"/>
</dbReference>
<protein>
    <submittedName>
        <fullName evidence="1">Aspartyl-phosphate phosphatase Spo0E family protein</fullName>
    </submittedName>
</protein>
<evidence type="ECO:0000313" key="1">
    <source>
        <dbReference type="EMBL" id="MFC7063431.1"/>
    </source>
</evidence>
<dbReference type="EMBL" id="JBHSZV010000047">
    <property type="protein sequence ID" value="MFC7063431.1"/>
    <property type="molecule type" value="Genomic_DNA"/>
</dbReference>
<comment type="caution">
    <text evidence="1">The sequence shown here is derived from an EMBL/GenBank/DDBJ whole genome shotgun (WGS) entry which is preliminary data.</text>
</comment>
<dbReference type="InterPro" id="IPR036638">
    <property type="entry name" value="HLH_DNA-bd_sf"/>
</dbReference>